<dbReference type="PANTHER" id="PTHR11748:SF111">
    <property type="entry name" value="D-LACTATE DEHYDROGENASE, MITOCHONDRIAL-RELATED"/>
    <property type="match status" value="1"/>
</dbReference>
<dbReference type="AlphaFoldDB" id="A0A1M6V3V2"/>
<dbReference type="OrthoDB" id="9811261at2"/>
<evidence type="ECO:0000313" key="4">
    <source>
        <dbReference type="EMBL" id="SHK76118.1"/>
    </source>
</evidence>
<dbReference type="InterPro" id="IPR036318">
    <property type="entry name" value="FAD-bd_PCMH-like_sf"/>
</dbReference>
<dbReference type="EMBL" id="FRAP01000011">
    <property type="protein sequence ID" value="SHK76118.1"/>
    <property type="molecule type" value="Genomic_DNA"/>
</dbReference>
<dbReference type="Gene3D" id="2.30.110.10">
    <property type="entry name" value="Electron Transport, Fmn-binding Protein, Chain A"/>
    <property type="match status" value="1"/>
</dbReference>
<dbReference type="GO" id="GO:1903457">
    <property type="term" value="P:lactate catabolic process"/>
    <property type="evidence" value="ECO:0007669"/>
    <property type="project" value="TreeGrafter"/>
</dbReference>
<dbReference type="Gene3D" id="3.30.465.10">
    <property type="match status" value="1"/>
</dbReference>
<dbReference type="InterPro" id="IPR006094">
    <property type="entry name" value="Oxid_FAD_bind_N"/>
</dbReference>
<evidence type="ECO:0000256" key="2">
    <source>
        <dbReference type="SAM" id="MobiDB-lite"/>
    </source>
</evidence>
<dbReference type="InterPro" id="IPR016166">
    <property type="entry name" value="FAD-bd_PCMH"/>
</dbReference>
<dbReference type="InterPro" id="IPR012349">
    <property type="entry name" value="Split_barrel_FMN-bd"/>
</dbReference>
<dbReference type="InterPro" id="IPR016169">
    <property type="entry name" value="FAD-bd_PCMH_sub2"/>
</dbReference>
<dbReference type="SUPFAM" id="SSF50475">
    <property type="entry name" value="FMN-binding split barrel"/>
    <property type="match status" value="1"/>
</dbReference>
<keyword evidence="5" id="KW-1185">Reference proteome</keyword>
<dbReference type="PANTHER" id="PTHR11748">
    <property type="entry name" value="D-LACTATE DEHYDROGENASE"/>
    <property type="match status" value="1"/>
</dbReference>
<evidence type="ECO:0000256" key="1">
    <source>
        <dbReference type="ARBA" id="ARBA00008000"/>
    </source>
</evidence>
<accession>A0A1M6V3V2</accession>
<proteinExistence type="inferred from homology"/>
<name>A0A1M6V3V2_PSETH</name>
<dbReference type="PROSITE" id="PS51387">
    <property type="entry name" value="FAD_PCMH"/>
    <property type="match status" value="1"/>
</dbReference>
<comment type="similarity">
    <text evidence="1">Belongs to the FAD-binding oxidoreductase/transferase type 4 family.</text>
</comment>
<feature type="region of interest" description="Disordered" evidence="2">
    <location>
        <begin position="424"/>
        <end position="447"/>
    </location>
</feature>
<dbReference type="GO" id="GO:0008720">
    <property type="term" value="F:D-lactate dehydrogenase (NAD+) activity"/>
    <property type="evidence" value="ECO:0007669"/>
    <property type="project" value="TreeGrafter"/>
</dbReference>
<dbReference type="STRING" id="1848.SAMN05443637_111180"/>
<evidence type="ECO:0000259" key="3">
    <source>
        <dbReference type="PROSITE" id="PS51387"/>
    </source>
</evidence>
<dbReference type="SUPFAM" id="SSF56176">
    <property type="entry name" value="FAD-binding/transporter-associated domain-like"/>
    <property type="match status" value="1"/>
</dbReference>
<feature type="domain" description="FAD-binding PCMH-type" evidence="3">
    <location>
        <begin position="46"/>
        <end position="217"/>
    </location>
</feature>
<organism evidence="4 5">
    <name type="scientific">Pseudonocardia thermophila</name>
    <dbReference type="NCBI Taxonomy" id="1848"/>
    <lineage>
        <taxon>Bacteria</taxon>
        <taxon>Bacillati</taxon>
        <taxon>Actinomycetota</taxon>
        <taxon>Actinomycetes</taxon>
        <taxon>Pseudonocardiales</taxon>
        <taxon>Pseudonocardiaceae</taxon>
        <taxon>Pseudonocardia</taxon>
    </lineage>
</organism>
<dbReference type="Proteomes" id="UP000184363">
    <property type="component" value="Unassembled WGS sequence"/>
</dbReference>
<dbReference type="Pfam" id="PF01565">
    <property type="entry name" value="FAD_binding_4"/>
    <property type="match status" value="1"/>
</dbReference>
<gene>
    <name evidence="4" type="ORF">SAMN05443637_111180</name>
</gene>
<evidence type="ECO:0000313" key="5">
    <source>
        <dbReference type="Proteomes" id="UP000184363"/>
    </source>
</evidence>
<reference evidence="4 5" key="1">
    <citation type="submission" date="2016-11" db="EMBL/GenBank/DDBJ databases">
        <authorList>
            <person name="Jaros S."/>
            <person name="Januszkiewicz K."/>
            <person name="Wedrychowicz H."/>
        </authorList>
    </citation>
    <scope>NUCLEOTIDE SEQUENCE [LARGE SCALE GENOMIC DNA]</scope>
    <source>
        <strain evidence="4 5">DSM 43832</strain>
    </source>
</reference>
<protein>
    <submittedName>
        <fullName evidence="4">FAD binding domain-containing protein</fullName>
    </submittedName>
</protein>
<dbReference type="GO" id="GO:0004458">
    <property type="term" value="F:D-lactate dehydrogenase (cytochrome) activity"/>
    <property type="evidence" value="ECO:0007669"/>
    <property type="project" value="TreeGrafter"/>
</dbReference>
<sequence length="583" mass="61848">MLSETLAADLRALLGDSAEVRDDEAARKSATKDFSWVSPIIHNTIPRTLPDVVVTVRTVEAVRTLARFAHERRIPLTARGKGTSNYGQIIPLARGIMVDFHELSGDLVLDDDGVVHGLPGTTWRDLFAFLEDTGREPAMFPTTLNSTLAGSVAGGAGRPGSIEHGFNHEGFVQMLTLVPVTADAEPVTLRYPDTTPHVHAFGTTGLFVRVGLQTVPARERTAVFASVPDLDAGAAMALQILQLRPPPQILAVTEPELAALFPEDPGFEPGRTNLRAVVDVANAPVVQEIVERGGGTVTGARPDAVRYLATLINNHTTVRAKAKRPELYHVLVRGNAILGKRALIAEAFEDATVQLEGIRGRGARASRPGSSRRTATTPWCTRAWTGCAPRAWRWTARTAGSCTPTCRRGGRLRTATTPWACSTPANCRGSEDRPSTDRIGTNGPCPVPPPAPYARRVSIAVPIDDLAKTAARYGFAYLVTIADDGRPHIVAVSPQVRDGAVVVGDLGRKTRANVAARPAATLVWPPTSAADHSLIVDGETALSDDVLTVTPTRAVLHRPAPAPTAGGGCGSDCVELPTASGRG</sequence>
<dbReference type="RefSeq" id="WP_073457876.1">
    <property type="nucleotide sequence ID" value="NZ_FRAP01000011.1"/>
</dbReference>
<dbReference type="GO" id="GO:0071949">
    <property type="term" value="F:FAD binding"/>
    <property type="evidence" value="ECO:0007669"/>
    <property type="project" value="InterPro"/>
</dbReference>